<name>A0ABY4F3L5_9BACT</name>
<organism evidence="1 2">
    <name type="scientific">Hymenobacter cellulosivorans</name>
    <dbReference type="NCBI Taxonomy" id="2932249"/>
    <lineage>
        <taxon>Bacteria</taxon>
        <taxon>Pseudomonadati</taxon>
        <taxon>Bacteroidota</taxon>
        <taxon>Cytophagia</taxon>
        <taxon>Cytophagales</taxon>
        <taxon>Hymenobacteraceae</taxon>
        <taxon>Hymenobacter</taxon>
    </lineage>
</organism>
<keyword evidence="2" id="KW-1185">Reference proteome</keyword>
<dbReference type="RefSeq" id="WP_244713850.1">
    <property type="nucleotide sequence ID" value="NZ_CP095049.1"/>
</dbReference>
<protein>
    <submittedName>
        <fullName evidence="1">Uncharacterized protein</fullName>
    </submittedName>
</protein>
<reference evidence="1 2" key="1">
    <citation type="submission" date="2022-04" db="EMBL/GenBank/DDBJ databases">
        <title>Hymenobacter sp. isolated from the air.</title>
        <authorList>
            <person name="Won M."/>
            <person name="Lee C.-M."/>
            <person name="Woen H.-Y."/>
            <person name="Kwon S.-W."/>
        </authorList>
    </citation>
    <scope>NUCLEOTIDE SEQUENCE [LARGE SCALE GENOMIC DNA]</scope>
    <source>
        <strain evidence="2">5116 S-27</strain>
    </source>
</reference>
<evidence type="ECO:0000313" key="2">
    <source>
        <dbReference type="Proteomes" id="UP000831785"/>
    </source>
</evidence>
<gene>
    <name evidence="1" type="ORF">MUN80_13990</name>
</gene>
<accession>A0ABY4F3L5</accession>
<evidence type="ECO:0000313" key="1">
    <source>
        <dbReference type="EMBL" id="UOQ50870.1"/>
    </source>
</evidence>
<dbReference type="EMBL" id="CP095049">
    <property type="protein sequence ID" value="UOQ50870.1"/>
    <property type="molecule type" value="Genomic_DNA"/>
</dbReference>
<dbReference type="Proteomes" id="UP000831785">
    <property type="component" value="Chromosome"/>
</dbReference>
<sequence>MLSFDKIFGDWFADEVISNQDLEAGTRDHLDRLRKGNEAGRFDALLTATEARFTAYFGYRSDASTGHSAGKGHTLTLEGARENLRKWLTTDGREYVKYKIKDEALRLRFYPNGASEYHQADYPEWPGLLERYDKALDELGSKFEADFKATYTQHRDALLAALKEQTGQKKAQADARVGTRAERDLLTKQLSRNARTLGLVFDEHPGQAATYFDKKYFNQHRPAAVASEAKSGALGLN</sequence>
<proteinExistence type="predicted"/>